<dbReference type="InterPro" id="IPR044210">
    <property type="entry name" value="Tfc3-like"/>
</dbReference>
<evidence type="ECO:0000256" key="1">
    <source>
        <dbReference type="ARBA" id="ARBA00004123"/>
    </source>
</evidence>
<evidence type="ECO:0000256" key="4">
    <source>
        <dbReference type="ARBA" id="ARBA00023163"/>
    </source>
</evidence>
<dbReference type="Proteomes" id="UP000189274">
    <property type="component" value="Unassembled WGS sequence"/>
</dbReference>
<dbReference type="AlphaFoldDB" id="A0A1V2LPN9"/>
<keyword evidence="3" id="KW-0238">DNA-binding</keyword>
<dbReference type="Pfam" id="PF04182">
    <property type="entry name" value="B-block_TFIIIC"/>
    <property type="match status" value="1"/>
</dbReference>
<organism evidence="9 10">
    <name type="scientific">Pichia kudriavzevii</name>
    <name type="common">Yeast</name>
    <name type="synonym">Issatchenkia orientalis</name>
    <dbReference type="NCBI Taxonomy" id="4909"/>
    <lineage>
        <taxon>Eukaryota</taxon>
        <taxon>Fungi</taxon>
        <taxon>Dikarya</taxon>
        <taxon>Ascomycota</taxon>
        <taxon>Saccharomycotina</taxon>
        <taxon>Pichiomycetes</taxon>
        <taxon>Pichiales</taxon>
        <taxon>Pichiaceae</taxon>
        <taxon>Pichia</taxon>
    </lineage>
</organism>
<dbReference type="VEuPathDB" id="FungiDB:C5L36_0B05770"/>
<dbReference type="InterPro" id="IPR046488">
    <property type="entry name" value="Sfc3/Tfc3_C"/>
</dbReference>
<keyword evidence="2" id="KW-0597">Phosphoprotein</keyword>
<keyword evidence="5" id="KW-0539">Nucleus</keyword>
<comment type="subcellular location">
    <subcellularLocation>
        <location evidence="1">Nucleus</location>
    </subcellularLocation>
</comment>
<dbReference type="PANTHER" id="PTHR15180:SF1">
    <property type="entry name" value="GENERAL TRANSCRIPTION FACTOR 3C POLYPEPTIDE 1"/>
    <property type="match status" value="1"/>
</dbReference>
<evidence type="ECO:0000259" key="8">
    <source>
        <dbReference type="Pfam" id="PF20222"/>
    </source>
</evidence>
<feature type="domain" description="B-block binding subunit of TFIIIC" evidence="7">
    <location>
        <begin position="138"/>
        <end position="206"/>
    </location>
</feature>
<dbReference type="GO" id="GO:0006384">
    <property type="term" value="P:transcription initiation at RNA polymerase III promoter"/>
    <property type="evidence" value="ECO:0007669"/>
    <property type="project" value="InterPro"/>
</dbReference>
<feature type="region of interest" description="Disordered" evidence="6">
    <location>
        <begin position="773"/>
        <end position="800"/>
    </location>
</feature>
<feature type="domain" description="Transcription factor tau subunit sfc3/Tfc3 C-terminal" evidence="8">
    <location>
        <begin position="838"/>
        <end position="1231"/>
    </location>
</feature>
<feature type="compositionally biased region" description="Basic and acidic residues" evidence="6">
    <location>
        <begin position="786"/>
        <end position="800"/>
    </location>
</feature>
<evidence type="ECO:0000256" key="5">
    <source>
        <dbReference type="ARBA" id="ARBA00023242"/>
    </source>
</evidence>
<proteinExistence type="predicted"/>
<dbReference type="EMBL" id="MQVM01000011">
    <property type="protein sequence ID" value="ONH74124.1"/>
    <property type="molecule type" value="Genomic_DNA"/>
</dbReference>
<dbReference type="InterPro" id="IPR007309">
    <property type="entry name" value="TFIIIC_Bblock-bd"/>
</dbReference>
<dbReference type="GO" id="GO:0003677">
    <property type="term" value="F:DNA binding"/>
    <property type="evidence" value="ECO:0007669"/>
    <property type="project" value="UniProtKB-KW"/>
</dbReference>
<evidence type="ECO:0000256" key="2">
    <source>
        <dbReference type="ARBA" id="ARBA00022553"/>
    </source>
</evidence>
<evidence type="ECO:0000256" key="6">
    <source>
        <dbReference type="SAM" id="MobiDB-lite"/>
    </source>
</evidence>
<evidence type="ECO:0000313" key="10">
    <source>
        <dbReference type="Proteomes" id="UP000189274"/>
    </source>
</evidence>
<reference evidence="10" key="1">
    <citation type="journal article" date="2017" name="Genome Announc.">
        <title>Genome sequences of Cyberlindnera fabianii 65, Pichia kudriavzevii 129, and Saccharomyces cerevisiae 131 isolated from fermented masau fruits in Zimbabwe.</title>
        <authorList>
            <person name="van Rijswijck I.M.H."/>
            <person name="Derks M.F.L."/>
            <person name="Abee T."/>
            <person name="de Ridder D."/>
            <person name="Smid E.J."/>
        </authorList>
    </citation>
    <scope>NUCLEOTIDE SEQUENCE [LARGE SCALE GENOMIC DNA]</scope>
    <source>
        <strain evidence="10">129</strain>
    </source>
</reference>
<dbReference type="GO" id="GO:0005634">
    <property type="term" value="C:nucleus"/>
    <property type="evidence" value="ECO:0007669"/>
    <property type="project" value="UniProtKB-SubCell"/>
</dbReference>
<dbReference type="GO" id="GO:0042791">
    <property type="term" value="P:5S class rRNA transcription by RNA polymerase III"/>
    <property type="evidence" value="ECO:0007669"/>
    <property type="project" value="TreeGrafter"/>
</dbReference>
<evidence type="ECO:0000313" key="9">
    <source>
        <dbReference type="EMBL" id="ONH74124.1"/>
    </source>
</evidence>
<accession>A0A1V2LPN9</accession>
<dbReference type="GO" id="GO:0000127">
    <property type="term" value="C:transcription factor TFIIIC complex"/>
    <property type="evidence" value="ECO:0007669"/>
    <property type="project" value="InterPro"/>
</dbReference>
<protein>
    <submittedName>
        <fullName evidence="9">Transcription factor tau subunit sfc3</fullName>
    </submittedName>
</protein>
<keyword evidence="4" id="KW-0804">Transcription</keyword>
<dbReference type="Pfam" id="PF20222">
    <property type="entry name" value="DUF6581"/>
    <property type="match status" value="1"/>
</dbReference>
<dbReference type="PANTHER" id="PTHR15180">
    <property type="entry name" value="GENERAL TRANSCRIPTION FACTOR 3C POLYPEPTIDE 1"/>
    <property type="match status" value="1"/>
</dbReference>
<comment type="caution">
    <text evidence="9">The sequence shown here is derived from an EMBL/GenBank/DDBJ whole genome shotgun (WGS) entry which is preliminary data.</text>
</comment>
<evidence type="ECO:0000256" key="3">
    <source>
        <dbReference type="ARBA" id="ARBA00023125"/>
    </source>
</evidence>
<evidence type="ECO:0000259" key="7">
    <source>
        <dbReference type="Pfam" id="PF04182"/>
    </source>
</evidence>
<gene>
    <name evidence="9" type="ORF">BOH78_2696</name>
</gene>
<name>A0A1V2LPN9_PICKU</name>
<sequence>MGKLKAPDAIVKDVLLGLATAEFDGIKATEFWGFVSNLCDGVQLDEFIKNIVWNWLLLEKDFQVMRPATKKEASKLQAHSKTKKNDSVLMVPDDKETLPDFQSFFSDENISDYKIKVTDDYQSLYLTGVLKKDNILGKMPYDLLRIIAKHKEKGINSIDLINEAKQDNRSLTARLQTLEDNLYIQKHAVISNRSSTNHMFHFRFIQQENDSDAIKSKNLDSHERLELVLALIQIMREDETKIRLTRDLYEEIVQIHPNMKARYFSSAVRFLVEREYLQLVKVRDGNSKKQFPALRVAKELPSVNNRNELREQIKMQKNDDDEINSVLADDFENSKYEQPMFNRFFPIVTQIYNLIEKNPGVTASVIASKLTGAYHAKQINTHLESITTVHPIPQNERAVIGHLNYSGKERYYRFTIQHLLNRRDPAYRSMVPEKETVTPLSCSSTLFEESIKYGAVAPVERHLKVLSFVNGDSEKLVFIPRGYPGKMGMKMTHNGLSKALYPQEVESQNGWIRLSVKGKVCKTLKKDIAPYKKINEAFKKIVEDYNKRINQQHEINLAIDPNFMEKSSVKNVKPPFFSRGDSAEPNIGSMNGEKESQKMDYGPVFRRKKLLDVVDKRKVVGISAEFCSYISELMKLDYKIDRRTLVRDALELEKKNQVECEQQTHGNLKRFLIKSVKNKPTVEDVNQLMGELSNSNREYRPRIFQDQVLANDASVKSKYLTDLINSAQELRLKKAKKKLQQTIERPNLSRKAKIIGAKRLLTVLDDTDIMEDQSDEEYDEQNQGKALKEESESKPLRGRLKDDNEDILTPLMDKRKRKKFKSSNKYQSRVVKAFKKIRSSIKITNDHILILIKAIVVTQSLSIGGNIDWPKVAKVLDDLYDPDMLRRQWPKYRKMLGPKNLMLAKKNWEKALLKAVGDRLITCQDLDKYDIFRMLDIWKSEGAGIFLDNSEHNILANYEENFKNHCFKPLKSSIDSSIIKETTTLIEREHEWLTRNFMYSVNNVEEQEIYNESIYPTDLQVAKTKLKALFSTSSDKFDSNKVRDLFAGIPKELYSQALTELEDMKAIAFLGEDSKIKFMLTERFLIQMDCKLEDSFIPSSNRMVEVLKDTNQLNNGLLLSPKCPNGAYVPIFSFYAEGNLKVIRIDQEMTNLETYSTKALDRGKLESDFILSGINEDAITHAKIIPPPMGKPCSLLWIDINGDFNHKLWRKCLYLLLWRIVINPGIPLKVLYFRVYPMLEVFEVRKILEWLIQRKNIMEGEFGGYWPTECWYDVL</sequence>